<evidence type="ECO:0000256" key="6">
    <source>
        <dbReference type="ARBA" id="ARBA00022827"/>
    </source>
</evidence>
<sequence>MFWLLEAKTTSRTQVIMSTFITIKTDKKNEKYIEDGFEIMKSVDMSLSSYNKDAKVFLLNKNLHVSLDAYLYEALSLCKYYYKVSYGYFDITVGSITKDLYRFGEDERVASASELKSAKIDFNALKFNEKEAFIEDGMKVDLGGMGKGFGVQKVADYLKKMQVDDAIISASGDIRCLSTCKIEVQNPFDEESRLLSFETLKSDMGISTSGNYNRYILSKENNHLIDPKAKKPQMLFASITLISSLSSASLDAYATAASVMPTNKAYEFLDTLDVAYIIVQSDKEIVISKNIASYVKNLSNFSK</sequence>
<proteinExistence type="inferred from homology"/>
<dbReference type="STRING" id="326298.Suden_1188"/>
<dbReference type="EMBL" id="CP000153">
    <property type="protein sequence ID" value="ABB44466.1"/>
    <property type="molecule type" value="Genomic_DNA"/>
</dbReference>
<dbReference type="EC" id="2.7.1.180" evidence="1 10"/>
<dbReference type="SUPFAM" id="SSF143631">
    <property type="entry name" value="ApbE-like"/>
    <property type="match status" value="1"/>
</dbReference>
<evidence type="ECO:0000256" key="1">
    <source>
        <dbReference type="ARBA" id="ARBA00011955"/>
    </source>
</evidence>
<dbReference type="Pfam" id="PF02424">
    <property type="entry name" value="ApbE"/>
    <property type="match status" value="1"/>
</dbReference>
<evidence type="ECO:0000256" key="3">
    <source>
        <dbReference type="ARBA" id="ARBA00022630"/>
    </source>
</evidence>
<dbReference type="GO" id="GO:0046872">
    <property type="term" value="F:metal ion binding"/>
    <property type="evidence" value="ECO:0007669"/>
    <property type="project" value="UniProtKB-UniRule"/>
</dbReference>
<dbReference type="AlphaFoldDB" id="Q30RB5"/>
<evidence type="ECO:0000313" key="13">
    <source>
        <dbReference type="Proteomes" id="UP000002714"/>
    </source>
</evidence>
<comment type="catalytic activity">
    <reaction evidence="9 10">
        <text>L-threonyl-[protein] + FAD = FMN-L-threonyl-[protein] + AMP + H(+)</text>
        <dbReference type="Rhea" id="RHEA:36847"/>
        <dbReference type="Rhea" id="RHEA-COMP:11060"/>
        <dbReference type="Rhea" id="RHEA-COMP:11061"/>
        <dbReference type="ChEBI" id="CHEBI:15378"/>
        <dbReference type="ChEBI" id="CHEBI:30013"/>
        <dbReference type="ChEBI" id="CHEBI:57692"/>
        <dbReference type="ChEBI" id="CHEBI:74257"/>
        <dbReference type="ChEBI" id="CHEBI:456215"/>
        <dbReference type="EC" id="2.7.1.180"/>
    </reaction>
</comment>
<gene>
    <name evidence="12" type="ordered locus">Suden_1188</name>
</gene>
<dbReference type="PANTHER" id="PTHR30040:SF2">
    <property type="entry name" value="FAD:PROTEIN FMN TRANSFERASE"/>
    <property type="match status" value="1"/>
</dbReference>
<reference evidence="12 13" key="1">
    <citation type="journal article" date="2008" name="Appl. Environ. Microbiol.">
        <title>Genome of the epsilonproteobacterial chemolithoautotroph Sulfurimonas denitrificans.</title>
        <authorList>
            <person name="Sievert S.M."/>
            <person name="Scott K.M."/>
            <person name="Klotz M.G."/>
            <person name="Chain P.S.G."/>
            <person name="Hauser L.J."/>
            <person name="Hemp J."/>
            <person name="Huegler M."/>
            <person name="Land M."/>
            <person name="Lapidus A."/>
            <person name="Larimer F.W."/>
            <person name="Lucas S."/>
            <person name="Malfatti S.A."/>
            <person name="Meyer F."/>
            <person name="Paulsen I.T."/>
            <person name="Ren Q."/>
            <person name="Simon J."/>
            <person name="Bailey K."/>
            <person name="Diaz E."/>
            <person name="Fitzpatrick K.A."/>
            <person name="Glover B."/>
            <person name="Gwatney N."/>
            <person name="Korajkic A."/>
            <person name="Long A."/>
            <person name="Mobberley J.M."/>
            <person name="Pantry S.N."/>
            <person name="Pazder G."/>
            <person name="Peterson S."/>
            <person name="Quintanilla J.D."/>
            <person name="Sprinkle R."/>
            <person name="Stephens J."/>
            <person name="Thomas P."/>
            <person name="Vaughn R."/>
            <person name="Weber M.J."/>
            <person name="Wooten L.L."/>
        </authorList>
    </citation>
    <scope>NUCLEOTIDE SEQUENCE [LARGE SCALE GENOMIC DNA]</scope>
    <source>
        <strain evidence="13">ATCC 33889 / DSM 1251</strain>
    </source>
</reference>
<dbReference type="PIRSF" id="PIRSF006268">
    <property type="entry name" value="ApbE"/>
    <property type="match status" value="1"/>
</dbReference>
<dbReference type="InterPro" id="IPR003374">
    <property type="entry name" value="ApbE-like_sf"/>
</dbReference>
<keyword evidence="13" id="KW-1185">Reference proteome</keyword>
<accession>Q30RB5</accession>
<dbReference type="Gene3D" id="3.10.520.10">
    <property type="entry name" value="ApbE-like domains"/>
    <property type="match status" value="1"/>
</dbReference>
<keyword evidence="12" id="KW-0449">Lipoprotein</keyword>
<dbReference type="Proteomes" id="UP000002714">
    <property type="component" value="Chromosome"/>
</dbReference>
<keyword evidence="5 10" id="KW-0479">Metal-binding</keyword>
<evidence type="ECO:0000256" key="2">
    <source>
        <dbReference type="ARBA" id="ARBA00016337"/>
    </source>
</evidence>
<keyword evidence="6 10" id="KW-0274">FAD</keyword>
<dbReference type="GO" id="GO:0016740">
    <property type="term" value="F:transferase activity"/>
    <property type="evidence" value="ECO:0007669"/>
    <property type="project" value="UniProtKB-UniRule"/>
</dbReference>
<dbReference type="InterPro" id="IPR024932">
    <property type="entry name" value="ApbE"/>
</dbReference>
<dbReference type="RefSeq" id="WP_011372818.1">
    <property type="nucleotide sequence ID" value="NC_007575.1"/>
</dbReference>
<dbReference type="HOGENOM" id="CLU_044403_5_1_7"/>
<dbReference type="eggNOG" id="COG1477">
    <property type="taxonomic scope" value="Bacteria"/>
</dbReference>
<keyword evidence="3 10" id="KW-0285">Flavoprotein</keyword>
<dbReference type="KEGG" id="tdn:Suden_1188"/>
<evidence type="ECO:0000256" key="7">
    <source>
        <dbReference type="ARBA" id="ARBA00022842"/>
    </source>
</evidence>
<feature type="binding site" evidence="11">
    <location>
        <position position="255"/>
    </location>
    <ligand>
        <name>Mg(2+)</name>
        <dbReference type="ChEBI" id="CHEBI:18420"/>
    </ligand>
</feature>
<feature type="binding site" evidence="11">
    <location>
        <position position="251"/>
    </location>
    <ligand>
        <name>Mg(2+)</name>
        <dbReference type="ChEBI" id="CHEBI:18420"/>
    </ligand>
</feature>
<evidence type="ECO:0000256" key="4">
    <source>
        <dbReference type="ARBA" id="ARBA00022679"/>
    </source>
</evidence>
<comment type="similarity">
    <text evidence="10">Belongs to the ApbE family.</text>
</comment>
<evidence type="ECO:0000256" key="10">
    <source>
        <dbReference type="PIRNR" id="PIRNR006268"/>
    </source>
</evidence>
<comment type="cofactor">
    <cofactor evidence="11">
        <name>Mg(2+)</name>
        <dbReference type="ChEBI" id="CHEBI:18420"/>
    </cofactor>
    <cofactor evidence="11">
        <name>Mn(2+)</name>
        <dbReference type="ChEBI" id="CHEBI:29035"/>
    </cofactor>
    <text evidence="11">Magnesium. Can also use manganese.</text>
</comment>
<keyword evidence="4 10" id="KW-0808">Transferase</keyword>
<name>Q30RB5_SULDN</name>
<evidence type="ECO:0000256" key="11">
    <source>
        <dbReference type="PIRSR" id="PIRSR006268-2"/>
    </source>
</evidence>
<dbReference type="PANTHER" id="PTHR30040">
    <property type="entry name" value="THIAMINE BIOSYNTHESIS LIPOPROTEIN APBE"/>
    <property type="match status" value="1"/>
</dbReference>
<feature type="binding site" evidence="11">
    <location>
        <position position="144"/>
    </location>
    <ligand>
        <name>Mg(2+)</name>
        <dbReference type="ChEBI" id="CHEBI:18420"/>
    </ligand>
</feature>
<evidence type="ECO:0000256" key="8">
    <source>
        <dbReference type="ARBA" id="ARBA00031306"/>
    </source>
</evidence>
<keyword evidence="7 10" id="KW-0460">Magnesium</keyword>
<evidence type="ECO:0000256" key="5">
    <source>
        <dbReference type="ARBA" id="ARBA00022723"/>
    </source>
</evidence>
<protein>
    <recommendedName>
        <fullName evidence="2 10">FAD:protein FMN transferase</fullName>
        <ecNumber evidence="1 10">2.7.1.180</ecNumber>
    </recommendedName>
    <alternativeName>
        <fullName evidence="8 10">Flavin transferase</fullName>
    </alternativeName>
</protein>
<evidence type="ECO:0000256" key="9">
    <source>
        <dbReference type="ARBA" id="ARBA00048540"/>
    </source>
</evidence>
<organism evidence="12 13">
    <name type="scientific">Sulfurimonas denitrificans (strain ATCC 33889 / DSM 1251)</name>
    <name type="common">Thiomicrospira denitrificans (strain ATCC 33889 / DSM 1251)</name>
    <dbReference type="NCBI Taxonomy" id="326298"/>
    <lineage>
        <taxon>Bacteria</taxon>
        <taxon>Pseudomonadati</taxon>
        <taxon>Campylobacterota</taxon>
        <taxon>Epsilonproteobacteria</taxon>
        <taxon>Campylobacterales</taxon>
        <taxon>Sulfurimonadaceae</taxon>
        <taxon>Sulfurimonas</taxon>
    </lineage>
</organism>
<evidence type="ECO:0000313" key="12">
    <source>
        <dbReference type="EMBL" id="ABB44466.1"/>
    </source>
</evidence>